<dbReference type="EMBL" id="JACIIZ010000008">
    <property type="protein sequence ID" value="MBB6252621.1"/>
    <property type="molecule type" value="Genomic_DNA"/>
</dbReference>
<evidence type="ECO:0000259" key="2">
    <source>
        <dbReference type="PROSITE" id="PS50943"/>
    </source>
</evidence>
<dbReference type="AlphaFoldDB" id="A0A7X0B1G2"/>
<reference evidence="3 4" key="1">
    <citation type="submission" date="2020-08" db="EMBL/GenBank/DDBJ databases">
        <title>Genomic Encyclopedia of Type Strains, Phase IV (KMG-IV): sequencing the most valuable type-strain genomes for metagenomic binning, comparative biology and taxonomic classification.</title>
        <authorList>
            <person name="Goeker M."/>
        </authorList>
    </citation>
    <scope>NUCLEOTIDE SEQUENCE [LARGE SCALE GENOMIC DNA]</scope>
    <source>
        <strain evidence="3 4">DSM 22198</strain>
    </source>
</reference>
<keyword evidence="1" id="KW-0238">DNA-binding</keyword>
<evidence type="ECO:0000256" key="1">
    <source>
        <dbReference type="ARBA" id="ARBA00023125"/>
    </source>
</evidence>
<evidence type="ECO:0000313" key="4">
    <source>
        <dbReference type="Proteomes" id="UP000539175"/>
    </source>
</evidence>
<dbReference type="InterPro" id="IPR010982">
    <property type="entry name" value="Lambda_DNA-bd_dom_sf"/>
</dbReference>
<dbReference type="CDD" id="cd00093">
    <property type="entry name" value="HTH_XRE"/>
    <property type="match status" value="1"/>
</dbReference>
<dbReference type="InterPro" id="IPR001387">
    <property type="entry name" value="Cro/C1-type_HTH"/>
</dbReference>
<dbReference type="PROSITE" id="PS50943">
    <property type="entry name" value="HTH_CROC1"/>
    <property type="match status" value="1"/>
</dbReference>
<accession>A0A7X0B1G2</accession>
<dbReference type="Gene3D" id="1.10.260.40">
    <property type="entry name" value="lambda repressor-like DNA-binding domains"/>
    <property type="match status" value="1"/>
</dbReference>
<organism evidence="3 4">
    <name type="scientific">Nitrospirillum iridis</name>
    <dbReference type="NCBI Taxonomy" id="765888"/>
    <lineage>
        <taxon>Bacteria</taxon>
        <taxon>Pseudomonadati</taxon>
        <taxon>Pseudomonadota</taxon>
        <taxon>Alphaproteobacteria</taxon>
        <taxon>Rhodospirillales</taxon>
        <taxon>Azospirillaceae</taxon>
        <taxon>Nitrospirillum</taxon>
    </lineage>
</organism>
<dbReference type="Pfam" id="PF01381">
    <property type="entry name" value="HTH_3"/>
    <property type="match status" value="1"/>
</dbReference>
<gene>
    <name evidence="3" type="ORF">FHS74_003181</name>
</gene>
<dbReference type="PANTHER" id="PTHR46558">
    <property type="entry name" value="TRACRIPTIONAL REGULATORY PROTEIN-RELATED-RELATED"/>
    <property type="match status" value="1"/>
</dbReference>
<comment type="caution">
    <text evidence="3">The sequence shown here is derived from an EMBL/GenBank/DDBJ whole genome shotgun (WGS) entry which is preliminary data.</text>
</comment>
<dbReference type="PANTHER" id="PTHR46558:SF4">
    <property type="entry name" value="DNA-BIDING PHAGE PROTEIN"/>
    <property type="match status" value="1"/>
</dbReference>
<dbReference type="GO" id="GO:0003677">
    <property type="term" value="F:DNA binding"/>
    <property type="evidence" value="ECO:0007669"/>
    <property type="project" value="UniProtKB-KW"/>
</dbReference>
<sequence length="70" mass="7976">MRNTLKVLRAERAWTQNDLGERLGVSRQAVNALETEKHDPSLDLAYRIAALFDLPVEAIFHNPHRPVDQA</sequence>
<evidence type="ECO:0000313" key="3">
    <source>
        <dbReference type="EMBL" id="MBB6252621.1"/>
    </source>
</evidence>
<feature type="domain" description="HTH cro/C1-type" evidence="2">
    <location>
        <begin position="5"/>
        <end position="59"/>
    </location>
</feature>
<keyword evidence="4" id="KW-1185">Reference proteome</keyword>
<dbReference type="SMART" id="SM00530">
    <property type="entry name" value="HTH_XRE"/>
    <property type="match status" value="1"/>
</dbReference>
<name>A0A7X0B1G2_9PROT</name>
<dbReference type="Proteomes" id="UP000539175">
    <property type="component" value="Unassembled WGS sequence"/>
</dbReference>
<proteinExistence type="predicted"/>
<dbReference type="SUPFAM" id="SSF47413">
    <property type="entry name" value="lambda repressor-like DNA-binding domains"/>
    <property type="match status" value="1"/>
</dbReference>
<protein>
    <submittedName>
        <fullName evidence="3">Putative transcriptional regulator</fullName>
    </submittedName>
</protein>
<dbReference type="RefSeq" id="WP_184802212.1">
    <property type="nucleotide sequence ID" value="NZ_JACIIZ010000008.1"/>
</dbReference>